<evidence type="ECO:0000313" key="8">
    <source>
        <dbReference type="EMBL" id="TSE34486.1"/>
    </source>
</evidence>
<protein>
    <submittedName>
        <fullName evidence="8">EamA-like transporter family protein</fullName>
    </submittedName>
</protein>
<reference evidence="8 9" key="1">
    <citation type="submission" date="2019-07" db="EMBL/GenBank/DDBJ databases">
        <title>Tepidimonas charontis SPSP-6 draft genome.</title>
        <authorList>
            <person name="Da Costa M.S."/>
            <person name="Froufe H.J.C."/>
            <person name="Egas C."/>
            <person name="Albuquerque L."/>
        </authorList>
    </citation>
    <scope>NUCLEOTIDE SEQUENCE [LARGE SCALE GENOMIC DNA]</scope>
    <source>
        <strain evidence="8 9">SPSP-6</strain>
    </source>
</reference>
<organism evidence="8 9">
    <name type="scientific">Tepidimonas charontis</name>
    <dbReference type="NCBI Taxonomy" id="2267262"/>
    <lineage>
        <taxon>Bacteria</taxon>
        <taxon>Pseudomonadati</taxon>
        <taxon>Pseudomonadota</taxon>
        <taxon>Betaproteobacteria</taxon>
        <taxon>Burkholderiales</taxon>
        <taxon>Tepidimonas</taxon>
    </lineage>
</organism>
<feature type="transmembrane region" description="Helical" evidence="6">
    <location>
        <begin position="135"/>
        <end position="153"/>
    </location>
</feature>
<feature type="transmembrane region" description="Helical" evidence="6">
    <location>
        <begin position="77"/>
        <end position="99"/>
    </location>
</feature>
<evidence type="ECO:0000259" key="7">
    <source>
        <dbReference type="Pfam" id="PF00892"/>
    </source>
</evidence>
<sequence>MTVAADTMTAVDESPWIRAMPALFVLIWSTGFIVARYGMPHAPPMTFLAWRYALSLGCFGLWIALARVAWPRGRAQWGHLAVTGILMHAGYLGGVWAAVKAGMGAGLSALIVGLQPVLTAVWLSATGARVLARQWLGLALGLAGLVLVVSHKFGAGGPGDTATALNLALAVAALLSITVGTLYQKRFLQPCDVRTANTVQLGAALLVTLPLAWLENEAMHWNAESAAAMAWSVLGLTLGGSSLLYLLIQRGAAASVSSLMYLVPPCTAFMAWLLFGEPITLATVGGTALTVLGVAMVVRGGRSR</sequence>
<dbReference type="EMBL" id="VJON01000018">
    <property type="protein sequence ID" value="TSE34486.1"/>
    <property type="molecule type" value="Genomic_DNA"/>
</dbReference>
<feature type="domain" description="EamA" evidence="7">
    <location>
        <begin position="23"/>
        <end position="149"/>
    </location>
</feature>
<keyword evidence="9" id="KW-1185">Reference proteome</keyword>
<feature type="transmembrane region" description="Helical" evidence="6">
    <location>
        <begin position="195"/>
        <end position="214"/>
    </location>
</feature>
<dbReference type="SUPFAM" id="SSF103481">
    <property type="entry name" value="Multidrug resistance efflux transporter EmrE"/>
    <property type="match status" value="2"/>
</dbReference>
<evidence type="ECO:0000256" key="4">
    <source>
        <dbReference type="ARBA" id="ARBA00022989"/>
    </source>
</evidence>
<feature type="transmembrane region" description="Helical" evidence="6">
    <location>
        <begin position="259"/>
        <end position="275"/>
    </location>
</feature>
<evidence type="ECO:0000256" key="1">
    <source>
        <dbReference type="ARBA" id="ARBA00004141"/>
    </source>
</evidence>
<dbReference type="PANTHER" id="PTHR32322">
    <property type="entry name" value="INNER MEMBRANE TRANSPORTER"/>
    <property type="match status" value="1"/>
</dbReference>
<dbReference type="PANTHER" id="PTHR32322:SF2">
    <property type="entry name" value="EAMA DOMAIN-CONTAINING PROTEIN"/>
    <property type="match status" value="1"/>
</dbReference>
<feature type="domain" description="EamA" evidence="7">
    <location>
        <begin position="168"/>
        <end position="298"/>
    </location>
</feature>
<feature type="transmembrane region" description="Helical" evidence="6">
    <location>
        <begin position="226"/>
        <end position="247"/>
    </location>
</feature>
<feature type="transmembrane region" description="Helical" evidence="6">
    <location>
        <begin position="105"/>
        <end position="123"/>
    </location>
</feature>
<feature type="transmembrane region" description="Helical" evidence="6">
    <location>
        <begin position="16"/>
        <end position="37"/>
    </location>
</feature>
<proteinExistence type="inferred from homology"/>
<comment type="caution">
    <text evidence="8">The sequence shown here is derived from an EMBL/GenBank/DDBJ whole genome shotgun (WGS) entry which is preliminary data.</text>
</comment>
<feature type="transmembrane region" description="Helical" evidence="6">
    <location>
        <begin position="49"/>
        <end position="70"/>
    </location>
</feature>
<evidence type="ECO:0000256" key="6">
    <source>
        <dbReference type="SAM" id="Phobius"/>
    </source>
</evidence>
<gene>
    <name evidence="8" type="ORF">Tchar_01357</name>
</gene>
<dbReference type="InterPro" id="IPR050638">
    <property type="entry name" value="AA-Vitamin_Transporters"/>
</dbReference>
<feature type="transmembrane region" description="Helical" evidence="6">
    <location>
        <begin position="281"/>
        <end position="298"/>
    </location>
</feature>
<evidence type="ECO:0000313" key="9">
    <source>
        <dbReference type="Proteomes" id="UP000318294"/>
    </source>
</evidence>
<keyword evidence="4 6" id="KW-1133">Transmembrane helix</keyword>
<evidence type="ECO:0000256" key="3">
    <source>
        <dbReference type="ARBA" id="ARBA00022692"/>
    </source>
</evidence>
<comment type="similarity">
    <text evidence="2">Belongs to the EamA transporter family.</text>
</comment>
<dbReference type="InterPro" id="IPR000620">
    <property type="entry name" value="EamA_dom"/>
</dbReference>
<comment type="subcellular location">
    <subcellularLocation>
        <location evidence="1">Membrane</location>
        <topology evidence="1">Multi-pass membrane protein</topology>
    </subcellularLocation>
</comment>
<dbReference type="Pfam" id="PF00892">
    <property type="entry name" value="EamA"/>
    <property type="match status" value="2"/>
</dbReference>
<dbReference type="AlphaFoldDB" id="A0A554XF78"/>
<feature type="transmembrane region" description="Helical" evidence="6">
    <location>
        <begin position="165"/>
        <end position="183"/>
    </location>
</feature>
<keyword evidence="3 6" id="KW-0812">Transmembrane</keyword>
<name>A0A554XF78_9BURK</name>
<accession>A0A554XF78</accession>
<dbReference type="GO" id="GO:0016020">
    <property type="term" value="C:membrane"/>
    <property type="evidence" value="ECO:0007669"/>
    <property type="project" value="UniProtKB-SubCell"/>
</dbReference>
<dbReference type="Proteomes" id="UP000318294">
    <property type="component" value="Unassembled WGS sequence"/>
</dbReference>
<evidence type="ECO:0000256" key="2">
    <source>
        <dbReference type="ARBA" id="ARBA00007362"/>
    </source>
</evidence>
<evidence type="ECO:0000256" key="5">
    <source>
        <dbReference type="ARBA" id="ARBA00023136"/>
    </source>
</evidence>
<dbReference type="InterPro" id="IPR037185">
    <property type="entry name" value="EmrE-like"/>
</dbReference>
<keyword evidence="5 6" id="KW-0472">Membrane</keyword>